<feature type="compositionally biased region" description="Basic and acidic residues" evidence="1">
    <location>
        <begin position="257"/>
        <end position="266"/>
    </location>
</feature>
<organism evidence="2 3">
    <name type="scientific">Macrostomum lignano</name>
    <dbReference type="NCBI Taxonomy" id="282301"/>
    <lineage>
        <taxon>Eukaryota</taxon>
        <taxon>Metazoa</taxon>
        <taxon>Spiralia</taxon>
        <taxon>Lophotrochozoa</taxon>
        <taxon>Platyhelminthes</taxon>
        <taxon>Rhabditophora</taxon>
        <taxon>Macrostomorpha</taxon>
        <taxon>Macrostomida</taxon>
        <taxon>Macrostomidae</taxon>
        <taxon>Macrostomum</taxon>
    </lineage>
</organism>
<protein>
    <submittedName>
        <fullName evidence="3">DUF3398 domain-containing protein</fullName>
    </submittedName>
</protein>
<dbReference type="AlphaFoldDB" id="A0A1I8IMA8"/>
<evidence type="ECO:0000256" key="1">
    <source>
        <dbReference type="SAM" id="MobiDB-lite"/>
    </source>
</evidence>
<reference evidence="3" key="1">
    <citation type="submission" date="2016-11" db="UniProtKB">
        <authorList>
            <consortium name="WormBaseParasite"/>
        </authorList>
    </citation>
    <scope>IDENTIFICATION</scope>
</reference>
<keyword evidence="2" id="KW-1185">Reference proteome</keyword>
<dbReference type="WBParaSite" id="maker-uti_cns_0014340-snap-gene-0.1-mRNA-1">
    <property type="protein sequence ID" value="maker-uti_cns_0014340-snap-gene-0.1-mRNA-1"/>
    <property type="gene ID" value="maker-uti_cns_0014340-snap-gene-0.1"/>
</dbReference>
<evidence type="ECO:0000313" key="3">
    <source>
        <dbReference type="WBParaSite" id="maker-uti_cns_0014340-snap-gene-0.1-mRNA-1"/>
    </source>
</evidence>
<feature type="compositionally biased region" description="Pro residues" evidence="1">
    <location>
        <begin position="236"/>
        <end position="254"/>
    </location>
</feature>
<feature type="region of interest" description="Disordered" evidence="1">
    <location>
        <begin position="236"/>
        <end position="299"/>
    </location>
</feature>
<proteinExistence type="predicted"/>
<accession>A0A1I8IMA8</accession>
<sequence length="436" mass="48025">MRRTSGAPPVGAPCVRKQRGGVAAHFANPWRPRAAGAAVSRREIRWCRCPQRGPPPEGAGGGLFGFSMATAIRQSENSREIVSARLGDGLVNYDAISRQLRLRTPVEGFQHLEELLPRLAVGGLDMEGLVLDFRLLDLNSGNAQGHLDQVGVQPAPDLVELFGRKRRLLALNDQDRLPLGHSRIGADWEATGVPVLRMSGWAAVPTSVGAPAASDVSEAWSASCYTGVLNPPCMPSDHPPPGLSGGGPAPPCPRLPEGTRRIRNEFFESQSEPAARTDPASGAISHRPRRFLRPSHIQQPDPCLDDLKYYTEVTIRPPKSEFKFNALNRNNVLAPHWNSPRPDTAQYRTSQLGDWEAVVLKPDQEAQSYSREMRVSTPKVSSSSTDDWNATMKTMFRQVDQFEVPPREYAVDPEWVSEDERIAKARATRFLQARAV</sequence>
<evidence type="ECO:0000313" key="2">
    <source>
        <dbReference type="Proteomes" id="UP000095280"/>
    </source>
</evidence>
<dbReference type="Proteomes" id="UP000095280">
    <property type="component" value="Unplaced"/>
</dbReference>
<name>A0A1I8IMA8_9PLAT</name>